<name>A0AC35F4V7_9BILA</name>
<sequence length="526" mass="59664">MRIWIYGIISFLMVIYVIGDDDPAADVLNSDSNLFALTPDCKLVIAKLSNFESSVNEAIRGTKSSACDYGEFLHFYSGTDTSNLMVFVPTQVDAKKETKIYKGMKVYGTKLIDESAGNVTDLNQEFEIIDYNYVLPPKCGFDPKNFKVGLDLNVIFMLVTCENHLAFLRTQINFQKSMVFTPKTWMVHFEPSVKTLYTPSRTTTSCTANKLAFVPYNGESTAATAAGDSYILRYCDKLIDDARLVFYATELHNINAPLESQNFVKIPLLDTPLLGERNLTNLSFITSRVYVMKFQDSKFYMGVADDRYSNNPSVYMNKLNSFVPDQKAYKFNKPVVAIGREYLRMGQDVAPNVTGDWIFRTKQNPDFQPSMDVAPSCNKDTEKGKVDTCEKDIEDAKDWNLFLYILIGCEVVMILITIGIFIFCLVTQHRRRRVHREKKVRKYGPKHGQHGKHGRHGKKKAKKHEEADMESDKDGGATTGKSTERTSKKEKTPKKIATDNNNETVDGKTTSYYTVPSQMQDNKKTE</sequence>
<dbReference type="Proteomes" id="UP000887580">
    <property type="component" value="Unplaced"/>
</dbReference>
<evidence type="ECO:0000313" key="2">
    <source>
        <dbReference type="WBParaSite" id="PS1159_v2.g13926.t1"/>
    </source>
</evidence>
<reference evidence="2" key="1">
    <citation type="submission" date="2022-11" db="UniProtKB">
        <authorList>
            <consortium name="WormBaseParasite"/>
        </authorList>
    </citation>
    <scope>IDENTIFICATION</scope>
</reference>
<organism evidence="1 2">
    <name type="scientific">Panagrolaimus sp. PS1159</name>
    <dbReference type="NCBI Taxonomy" id="55785"/>
    <lineage>
        <taxon>Eukaryota</taxon>
        <taxon>Metazoa</taxon>
        <taxon>Ecdysozoa</taxon>
        <taxon>Nematoda</taxon>
        <taxon>Chromadorea</taxon>
        <taxon>Rhabditida</taxon>
        <taxon>Tylenchina</taxon>
        <taxon>Panagrolaimomorpha</taxon>
        <taxon>Panagrolaimoidea</taxon>
        <taxon>Panagrolaimidae</taxon>
        <taxon>Panagrolaimus</taxon>
    </lineage>
</organism>
<accession>A0AC35F4V7</accession>
<protein>
    <submittedName>
        <fullName evidence="2">Uncharacterized protein</fullName>
    </submittedName>
</protein>
<dbReference type="WBParaSite" id="PS1159_v2.g13926.t1">
    <property type="protein sequence ID" value="PS1159_v2.g13926.t1"/>
    <property type="gene ID" value="PS1159_v2.g13926"/>
</dbReference>
<proteinExistence type="predicted"/>
<evidence type="ECO:0000313" key="1">
    <source>
        <dbReference type="Proteomes" id="UP000887580"/>
    </source>
</evidence>